<feature type="region of interest" description="Disordered" evidence="1">
    <location>
        <begin position="145"/>
        <end position="164"/>
    </location>
</feature>
<reference evidence="2 3" key="1">
    <citation type="submission" date="2023-02" db="EMBL/GenBank/DDBJ databases">
        <title>LHISI_Scaffold_Assembly.</title>
        <authorList>
            <person name="Stuart O.P."/>
            <person name="Cleave R."/>
            <person name="Magrath M.J.L."/>
            <person name="Mikheyev A.S."/>
        </authorList>
    </citation>
    <scope>NUCLEOTIDE SEQUENCE [LARGE SCALE GENOMIC DNA]</scope>
    <source>
        <strain evidence="2">Daus_M_001</strain>
        <tissue evidence="2">Leg muscle</tissue>
    </source>
</reference>
<accession>A0ABQ9H1T6</accession>
<organism evidence="2 3">
    <name type="scientific">Dryococelus australis</name>
    <dbReference type="NCBI Taxonomy" id="614101"/>
    <lineage>
        <taxon>Eukaryota</taxon>
        <taxon>Metazoa</taxon>
        <taxon>Ecdysozoa</taxon>
        <taxon>Arthropoda</taxon>
        <taxon>Hexapoda</taxon>
        <taxon>Insecta</taxon>
        <taxon>Pterygota</taxon>
        <taxon>Neoptera</taxon>
        <taxon>Polyneoptera</taxon>
        <taxon>Phasmatodea</taxon>
        <taxon>Verophasmatodea</taxon>
        <taxon>Anareolatae</taxon>
        <taxon>Phasmatidae</taxon>
        <taxon>Eurycanthinae</taxon>
        <taxon>Dryococelus</taxon>
    </lineage>
</organism>
<feature type="region of interest" description="Disordered" evidence="1">
    <location>
        <begin position="464"/>
        <end position="491"/>
    </location>
</feature>
<proteinExistence type="predicted"/>
<evidence type="ECO:0008006" key="4">
    <source>
        <dbReference type="Google" id="ProtNLM"/>
    </source>
</evidence>
<feature type="compositionally biased region" description="Polar residues" evidence="1">
    <location>
        <begin position="874"/>
        <end position="898"/>
    </location>
</feature>
<feature type="region of interest" description="Disordered" evidence="1">
    <location>
        <begin position="847"/>
        <end position="898"/>
    </location>
</feature>
<evidence type="ECO:0000313" key="2">
    <source>
        <dbReference type="EMBL" id="KAJ8878279.1"/>
    </source>
</evidence>
<name>A0ABQ9H1T6_9NEOP</name>
<dbReference type="Proteomes" id="UP001159363">
    <property type="component" value="Chromosome 6"/>
</dbReference>
<protein>
    <recommendedName>
        <fullName evidence="4">C2H2-type domain-containing protein</fullName>
    </recommendedName>
</protein>
<sequence>MLESYGFVPATLQSLVRCANHKITMAPIGVKIRLIRESAHSPDRLVIVKKKFVWHPYCLSSAGGDHLVCRRLLEASILIKELHQPQSSSVSLDICSFVFVSEQAQHCVSLSLAARLQAVARKGDCLCSSVCRDGHSGWSLVNGDKTAITEPTRPTTAVRMQCPRSPYHPPPLAVPGGCITQMHRAHMLQTNRWGGARSVKGATEQSRGAVCGRSPEQAAGDPVQEGQGSESLCRDCGDGLYHELSAHALASKMASNMLELCTPISALKSTCHPEAQPIRNLPQRAAANQTHKDPRSCEPTGVDEMSMDQRRNERAGKREIPEKTCRPTTSSGTFPHAKIRSDLAGYRTRIALVGDPEKTCRPERASRAKILVSPPVIEPDSLRFKMRTPGKKESSRHRVVNYTECETTAHATNMASLASNMVQRRSPISARQTTGTPRSKEQPRHWGLILGAGRGYVRSGFCRRNSLNTRPQQPHAGASTDNEDPCSTTAPPRTVCGRLGGRGLAAARPLVSHKGETGSIPGGVAPEFSRVEIAVDYAAGLCVISGISRFLRPCIPDASIKEWMASRRREWNRHIDECEKREKPLSPTGSPDFRKRESCHTMLLVGRFSTGSPVSPDPSFRGRSIFTSITLIGSQDLPMRVIEVSMEQRRNERAREMEDHEVNPLTSGIETPAAVILQENKAKLRAEKYVRRKREGRRQGGIWSVFAQPRDWKVDGKQRLELNKHFDMQKQSHAAASTSSIDTVMPPPYISVGTSHLIVEPASGAGYPLSCDCKSYNLLKRRGNGRSLRNPADQRQHQARFLHAKIREAIPPQSSTNCVEHAPRLLHYRSTIGRSFRDRSGVIRGYEPKVASPSTPEVGVVLPSSSDEAPVVAESQSSSTSMDATAPSTSSDGTSTAVQPSNVGCATFACEKSKSKFGRRRDNLKRHLETCTGLPSLPSVHYLSTLHRRCTEMTNTGESSKQKTSAVNAIGSSLLSSRLPCSYCDKTFANADEARRHKNKDIESYNDEHAREAFKTSNGHIYNAHNIEECVENSIEKVYLEEEEMVTKGSGWTLDLMSDRFTIDLTKSASCLTRESGAGKCAGQWAGLSPLKDDPRDMCVTE</sequence>
<dbReference type="EMBL" id="JARBHB010000007">
    <property type="protein sequence ID" value="KAJ8878279.1"/>
    <property type="molecule type" value="Genomic_DNA"/>
</dbReference>
<evidence type="ECO:0000256" key="1">
    <source>
        <dbReference type="SAM" id="MobiDB-lite"/>
    </source>
</evidence>
<feature type="region of interest" description="Disordered" evidence="1">
    <location>
        <begin position="282"/>
        <end position="317"/>
    </location>
</feature>
<comment type="caution">
    <text evidence="2">The sequence shown here is derived from an EMBL/GenBank/DDBJ whole genome shotgun (WGS) entry which is preliminary data.</text>
</comment>
<keyword evidence="3" id="KW-1185">Reference proteome</keyword>
<feature type="compositionally biased region" description="Basic and acidic residues" evidence="1">
    <location>
        <begin position="307"/>
        <end position="317"/>
    </location>
</feature>
<evidence type="ECO:0000313" key="3">
    <source>
        <dbReference type="Proteomes" id="UP001159363"/>
    </source>
</evidence>
<gene>
    <name evidence="2" type="ORF">PR048_018856</name>
</gene>
<feature type="region of interest" description="Disordered" evidence="1">
    <location>
        <begin position="204"/>
        <end position="229"/>
    </location>
</feature>